<evidence type="ECO:0000313" key="2">
    <source>
        <dbReference type="EMBL" id="GHG89056.1"/>
    </source>
</evidence>
<reference evidence="2" key="2">
    <citation type="submission" date="2020-09" db="EMBL/GenBank/DDBJ databases">
        <authorList>
            <person name="Sun Q."/>
            <person name="Zhou Y."/>
        </authorList>
    </citation>
    <scope>NUCLEOTIDE SEQUENCE</scope>
    <source>
        <strain evidence="2">CGMCC 1.7081</strain>
    </source>
</reference>
<feature type="transmembrane region" description="Helical" evidence="1">
    <location>
        <begin position="12"/>
        <end position="31"/>
    </location>
</feature>
<sequence>MSGFTCSSRAQCRLNGLFGTAVALCTLMLLWSGVAMLTSGAAPLAALGRMAGVWLTLLAPTSLSVLLWVAMRATGRQPGWLTSGFVLIGAVWGIAMLNGVARL</sequence>
<comment type="caution">
    <text evidence="2">The sequence shown here is derived from an EMBL/GenBank/DDBJ whole genome shotgun (WGS) entry which is preliminary data.</text>
</comment>
<dbReference type="AlphaFoldDB" id="A0A8J3H5E2"/>
<evidence type="ECO:0000256" key="1">
    <source>
        <dbReference type="SAM" id="Phobius"/>
    </source>
</evidence>
<keyword evidence="1" id="KW-0812">Transmembrane</keyword>
<keyword evidence="1" id="KW-0472">Membrane</keyword>
<gene>
    <name evidence="2" type="ORF">GCM10010961_18580</name>
</gene>
<protein>
    <submittedName>
        <fullName evidence="2">Uncharacterized protein</fullName>
    </submittedName>
</protein>
<accession>A0A8J3H5E2</accession>
<dbReference type="Proteomes" id="UP000611500">
    <property type="component" value="Unassembled WGS sequence"/>
</dbReference>
<dbReference type="EMBL" id="BNAP01000005">
    <property type="protein sequence ID" value="GHG89056.1"/>
    <property type="molecule type" value="Genomic_DNA"/>
</dbReference>
<proteinExistence type="predicted"/>
<reference evidence="2" key="1">
    <citation type="journal article" date="2014" name="Int. J. Syst. Evol. Microbiol.">
        <title>Complete genome sequence of Corynebacterium casei LMG S-19264T (=DSM 44701T), isolated from a smear-ripened cheese.</title>
        <authorList>
            <consortium name="US DOE Joint Genome Institute (JGI-PGF)"/>
            <person name="Walter F."/>
            <person name="Albersmeier A."/>
            <person name="Kalinowski J."/>
            <person name="Ruckert C."/>
        </authorList>
    </citation>
    <scope>NUCLEOTIDE SEQUENCE</scope>
    <source>
        <strain evidence="2">CGMCC 1.7081</strain>
    </source>
</reference>
<evidence type="ECO:0000313" key="3">
    <source>
        <dbReference type="Proteomes" id="UP000611500"/>
    </source>
</evidence>
<keyword evidence="1" id="KW-1133">Transmembrane helix</keyword>
<dbReference type="RefSeq" id="WP_028093321.1">
    <property type="nucleotide sequence ID" value="NZ_BNAP01000005.1"/>
</dbReference>
<organism evidence="2 3">
    <name type="scientific">Pseudodonghicola xiamenensis</name>
    <dbReference type="NCBI Taxonomy" id="337702"/>
    <lineage>
        <taxon>Bacteria</taxon>
        <taxon>Pseudomonadati</taxon>
        <taxon>Pseudomonadota</taxon>
        <taxon>Alphaproteobacteria</taxon>
        <taxon>Rhodobacterales</taxon>
        <taxon>Paracoccaceae</taxon>
        <taxon>Pseudodonghicola</taxon>
    </lineage>
</organism>
<feature type="transmembrane region" description="Helical" evidence="1">
    <location>
        <begin position="81"/>
        <end position="101"/>
    </location>
</feature>
<feature type="transmembrane region" description="Helical" evidence="1">
    <location>
        <begin position="51"/>
        <end position="69"/>
    </location>
</feature>
<name>A0A8J3H5E2_9RHOB</name>
<keyword evidence="3" id="KW-1185">Reference proteome</keyword>